<feature type="compositionally biased region" description="Polar residues" evidence="1">
    <location>
        <begin position="114"/>
        <end position="129"/>
    </location>
</feature>
<organism evidence="2 3">
    <name type="scientific">Cellulomonas carbonis T26</name>
    <dbReference type="NCBI Taxonomy" id="947969"/>
    <lineage>
        <taxon>Bacteria</taxon>
        <taxon>Bacillati</taxon>
        <taxon>Actinomycetota</taxon>
        <taxon>Actinomycetes</taxon>
        <taxon>Micrococcales</taxon>
        <taxon>Cellulomonadaceae</taxon>
        <taxon>Cellulomonas</taxon>
    </lineage>
</organism>
<dbReference type="Proteomes" id="UP000029839">
    <property type="component" value="Unassembled WGS sequence"/>
</dbReference>
<feature type="region of interest" description="Disordered" evidence="1">
    <location>
        <begin position="72"/>
        <end position="160"/>
    </location>
</feature>
<feature type="compositionally biased region" description="Polar residues" evidence="1">
    <location>
        <begin position="72"/>
        <end position="82"/>
    </location>
</feature>
<name>A0A0A0BMZ2_9CELL</name>
<keyword evidence="3" id="KW-1185">Reference proteome</keyword>
<dbReference type="EMBL" id="AXCY01000125">
    <property type="protein sequence ID" value="KGM09067.1"/>
    <property type="molecule type" value="Genomic_DNA"/>
</dbReference>
<protein>
    <submittedName>
        <fullName evidence="2">Uncharacterized protein</fullName>
    </submittedName>
</protein>
<evidence type="ECO:0000313" key="2">
    <source>
        <dbReference type="EMBL" id="KGM09067.1"/>
    </source>
</evidence>
<dbReference type="AlphaFoldDB" id="A0A0A0BMZ2"/>
<comment type="caution">
    <text evidence="2">The sequence shown here is derived from an EMBL/GenBank/DDBJ whole genome shotgun (WGS) entry which is preliminary data.</text>
</comment>
<reference evidence="2 3" key="1">
    <citation type="submission" date="2013-08" db="EMBL/GenBank/DDBJ databases">
        <title>Genome sequencing of Cellulomonas carbonis T26.</title>
        <authorList>
            <person name="Chen F."/>
            <person name="Li Y."/>
            <person name="Wang G."/>
        </authorList>
    </citation>
    <scope>NUCLEOTIDE SEQUENCE [LARGE SCALE GENOMIC DNA]</scope>
    <source>
        <strain evidence="2 3">T26</strain>
    </source>
</reference>
<gene>
    <name evidence="2" type="ORF">N868_03320</name>
</gene>
<accession>A0A0A0BMZ2</accession>
<evidence type="ECO:0000313" key="3">
    <source>
        <dbReference type="Proteomes" id="UP000029839"/>
    </source>
</evidence>
<feature type="region of interest" description="Disordered" evidence="1">
    <location>
        <begin position="1"/>
        <end position="48"/>
    </location>
</feature>
<feature type="compositionally biased region" description="Pro residues" evidence="1">
    <location>
        <begin position="1"/>
        <end position="18"/>
    </location>
</feature>
<evidence type="ECO:0000256" key="1">
    <source>
        <dbReference type="SAM" id="MobiDB-lite"/>
    </source>
</evidence>
<sequence>MPSEPWQPTPAPSTPEPSAPLTSRPAPTGTFMPQTFTPEPANGPFDDEVTNMLAQRADIAQQALAELSQLSSYRPQQVSGAASSLVRRTPAAVPAAPEIETRPAGQRPERDANQVRSLLSSFQSGTTRGRQAGAPDGPQTTGVGASHTGTEDGLTGGHDV</sequence>
<reference evidence="2 3" key="2">
    <citation type="journal article" date="2015" name="Stand. Genomic Sci.">
        <title>Draft genome sequence of Cellulomonas carbonis T26(T) and comparative analysis of six Cellulomonas genomes.</title>
        <authorList>
            <person name="Zhuang W."/>
            <person name="Zhang S."/>
            <person name="Xia X."/>
            <person name="Wang G."/>
        </authorList>
    </citation>
    <scope>NUCLEOTIDE SEQUENCE [LARGE SCALE GENOMIC DNA]</scope>
    <source>
        <strain evidence="2 3">T26</strain>
    </source>
</reference>
<dbReference type="OrthoDB" id="9925113at2"/>
<proteinExistence type="predicted"/>